<dbReference type="AlphaFoldDB" id="A0A6G1IY12"/>
<keyword evidence="1" id="KW-1133">Transmembrane helix</keyword>
<keyword evidence="1" id="KW-0472">Membrane</keyword>
<protein>
    <submittedName>
        <fullName evidence="2">Uncharacterized protein</fullName>
    </submittedName>
</protein>
<keyword evidence="1" id="KW-0812">Transmembrane</keyword>
<accession>A0A6G1IY12</accession>
<sequence>MSDLPLSDCQHHEAAQGQHFFAPGVQVVLILFRPWYRITMQQSSRRLELALHRRPFGYYPYLADIRIAPKSPKTRLWREELEVRRFSSPILSLARCTSHVFLGCDHVPNRTTRQYW</sequence>
<feature type="transmembrane region" description="Helical" evidence="1">
    <location>
        <begin position="20"/>
        <end position="36"/>
    </location>
</feature>
<evidence type="ECO:0000256" key="1">
    <source>
        <dbReference type="SAM" id="Phobius"/>
    </source>
</evidence>
<proteinExistence type="predicted"/>
<reference evidence="2" key="1">
    <citation type="journal article" date="2020" name="Stud. Mycol.">
        <title>101 Dothideomycetes genomes: a test case for predicting lifestyles and emergence of pathogens.</title>
        <authorList>
            <person name="Haridas S."/>
            <person name="Albert R."/>
            <person name="Binder M."/>
            <person name="Bloem J."/>
            <person name="Labutti K."/>
            <person name="Salamov A."/>
            <person name="Andreopoulos B."/>
            <person name="Baker S."/>
            <person name="Barry K."/>
            <person name="Bills G."/>
            <person name="Bluhm B."/>
            <person name="Cannon C."/>
            <person name="Castanera R."/>
            <person name="Culley D."/>
            <person name="Daum C."/>
            <person name="Ezra D."/>
            <person name="Gonzalez J."/>
            <person name="Henrissat B."/>
            <person name="Kuo A."/>
            <person name="Liang C."/>
            <person name="Lipzen A."/>
            <person name="Lutzoni F."/>
            <person name="Magnuson J."/>
            <person name="Mondo S."/>
            <person name="Nolan M."/>
            <person name="Ohm R."/>
            <person name="Pangilinan J."/>
            <person name="Park H.-J."/>
            <person name="Ramirez L."/>
            <person name="Alfaro M."/>
            <person name="Sun H."/>
            <person name="Tritt A."/>
            <person name="Yoshinaga Y."/>
            <person name="Zwiers L.-H."/>
            <person name="Turgeon B."/>
            <person name="Goodwin S."/>
            <person name="Spatafora J."/>
            <person name="Crous P."/>
            <person name="Grigoriev I."/>
        </authorList>
    </citation>
    <scope>NUCLEOTIDE SEQUENCE</scope>
    <source>
        <strain evidence="2">CBS 122367</strain>
    </source>
</reference>
<evidence type="ECO:0000313" key="3">
    <source>
        <dbReference type="Proteomes" id="UP000799291"/>
    </source>
</evidence>
<organism evidence="2 3">
    <name type="scientific">Lentithecium fluviatile CBS 122367</name>
    <dbReference type="NCBI Taxonomy" id="1168545"/>
    <lineage>
        <taxon>Eukaryota</taxon>
        <taxon>Fungi</taxon>
        <taxon>Dikarya</taxon>
        <taxon>Ascomycota</taxon>
        <taxon>Pezizomycotina</taxon>
        <taxon>Dothideomycetes</taxon>
        <taxon>Pleosporomycetidae</taxon>
        <taxon>Pleosporales</taxon>
        <taxon>Massarineae</taxon>
        <taxon>Lentitheciaceae</taxon>
        <taxon>Lentithecium</taxon>
    </lineage>
</organism>
<evidence type="ECO:0000313" key="2">
    <source>
        <dbReference type="EMBL" id="KAF2682853.1"/>
    </source>
</evidence>
<dbReference type="Proteomes" id="UP000799291">
    <property type="component" value="Unassembled WGS sequence"/>
</dbReference>
<keyword evidence="3" id="KW-1185">Reference proteome</keyword>
<name>A0A6G1IY12_9PLEO</name>
<gene>
    <name evidence="2" type="ORF">K458DRAFT_56393</name>
</gene>
<dbReference type="EMBL" id="MU005586">
    <property type="protein sequence ID" value="KAF2682853.1"/>
    <property type="molecule type" value="Genomic_DNA"/>
</dbReference>